<comment type="subcellular location">
    <subcellularLocation>
        <location evidence="1">Nucleus</location>
    </subcellularLocation>
</comment>
<proteinExistence type="predicted"/>
<evidence type="ECO:0000256" key="2">
    <source>
        <dbReference type="ARBA" id="ARBA00023125"/>
    </source>
</evidence>
<dbReference type="VEuPathDB" id="VectorBase:LOC119173824"/>
<gene>
    <name evidence="7" type="ORF">HPB51_005375</name>
</gene>
<dbReference type="EMBL" id="JABSTU010000009">
    <property type="protein sequence ID" value="KAH8020850.1"/>
    <property type="molecule type" value="Genomic_DNA"/>
</dbReference>
<comment type="caution">
    <text evidence="7">The sequence shown here is derived from an EMBL/GenBank/DDBJ whole genome shotgun (WGS) entry which is preliminary data.</text>
</comment>
<reference evidence="7" key="2">
    <citation type="submission" date="2021-09" db="EMBL/GenBank/DDBJ databases">
        <authorList>
            <person name="Jia N."/>
            <person name="Wang J."/>
            <person name="Shi W."/>
            <person name="Du L."/>
            <person name="Sun Y."/>
            <person name="Zhan W."/>
            <person name="Jiang J."/>
            <person name="Wang Q."/>
            <person name="Zhang B."/>
            <person name="Ji P."/>
            <person name="Sakyi L.B."/>
            <person name="Cui X."/>
            <person name="Yuan T."/>
            <person name="Jiang B."/>
            <person name="Yang W."/>
            <person name="Lam T.T.-Y."/>
            <person name="Chang Q."/>
            <person name="Ding S."/>
            <person name="Wang X."/>
            <person name="Zhu J."/>
            <person name="Ruan X."/>
            <person name="Zhao L."/>
            <person name="Wei J."/>
            <person name="Que T."/>
            <person name="Du C."/>
            <person name="Cheng J."/>
            <person name="Dai P."/>
            <person name="Han X."/>
            <person name="Huang E."/>
            <person name="Gao Y."/>
            <person name="Liu J."/>
            <person name="Shao H."/>
            <person name="Ye R."/>
            <person name="Li L."/>
            <person name="Wei W."/>
            <person name="Wang X."/>
            <person name="Wang C."/>
            <person name="Huo Q."/>
            <person name="Li W."/>
            <person name="Guo W."/>
            <person name="Chen H."/>
            <person name="Chen S."/>
            <person name="Zhou L."/>
            <person name="Zhou L."/>
            <person name="Ni X."/>
            <person name="Tian J."/>
            <person name="Zhou Y."/>
            <person name="Sheng Y."/>
            <person name="Liu T."/>
            <person name="Pan Y."/>
            <person name="Xia L."/>
            <person name="Li J."/>
            <person name="Zhao F."/>
            <person name="Cao W."/>
        </authorList>
    </citation>
    <scope>NUCLEOTIDE SEQUENCE</scope>
    <source>
        <strain evidence="7">Rmic-2018</strain>
        <tissue evidence="7">Larvae</tissue>
    </source>
</reference>
<feature type="DNA-binding region" description="HMG box" evidence="4">
    <location>
        <begin position="109"/>
        <end position="177"/>
    </location>
</feature>
<dbReference type="PROSITE" id="PS50118">
    <property type="entry name" value="HMG_BOX_2"/>
    <property type="match status" value="1"/>
</dbReference>
<sequence>MTPYEDAYLDHDMAYPILEPPPHDPFMDTANMLPENVPLSEQVSDNSPPLSDYATSADGCNREDGNDTSPFAKLLPSTDILADKDDNEGSSAGNVVIMSDAVQRDIKEPERPLSAYALYFRDTHASIQLQNPNASFTEMSQIVASIWKELEPEHKLVYKRKAKVAKKEYRRAIAEHRSRLSMNSASDQLDISRRSGYMSSPPGAMSVPTRDSMSPLQNSNPLLSSAMDGNSPRDYMDVASPEDVLTTQQQQQRQQPPMALNSLSMFQKPKQASVTPTHRCPQQMGMNSLRPSAPCSASDRKPEISASLGNQTSGCGTGVQNQQGEMPVTTFTRCRRSGCPNPPVPSLEWDVEYCSSFIEVRSTARRSSPPLPSRQSKFLTVVGSFGIRYPTFGTPDQTPVLIVRQAGTSNPGSQH</sequence>
<dbReference type="InterPro" id="IPR036910">
    <property type="entry name" value="HMG_box_dom_sf"/>
</dbReference>
<dbReference type="GO" id="GO:0006357">
    <property type="term" value="P:regulation of transcription by RNA polymerase II"/>
    <property type="evidence" value="ECO:0007669"/>
    <property type="project" value="TreeGrafter"/>
</dbReference>
<dbReference type="PANTHER" id="PTHR45781">
    <property type="entry name" value="AGAP000281-PA"/>
    <property type="match status" value="1"/>
</dbReference>
<evidence type="ECO:0000256" key="4">
    <source>
        <dbReference type="PROSITE-ProRule" id="PRU00267"/>
    </source>
</evidence>
<protein>
    <recommendedName>
        <fullName evidence="6">HMG box domain-containing protein</fullName>
    </recommendedName>
</protein>
<dbReference type="Gene3D" id="1.10.30.10">
    <property type="entry name" value="High mobility group box domain"/>
    <property type="match status" value="1"/>
</dbReference>
<dbReference type="GO" id="GO:0005634">
    <property type="term" value="C:nucleus"/>
    <property type="evidence" value="ECO:0007669"/>
    <property type="project" value="UniProtKB-SubCell"/>
</dbReference>
<feature type="compositionally biased region" description="Polar residues" evidence="5">
    <location>
        <begin position="39"/>
        <end position="49"/>
    </location>
</feature>
<dbReference type="AlphaFoldDB" id="A0A9J6DFR7"/>
<evidence type="ECO:0000256" key="3">
    <source>
        <dbReference type="ARBA" id="ARBA00023242"/>
    </source>
</evidence>
<feature type="region of interest" description="Disordered" evidence="5">
    <location>
        <begin position="39"/>
        <end position="71"/>
    </location>
</feature>
<dbReference type="PANTHER" id="PTHR45781:SF1">
    <property type="entry name" value="HMG BOX DOMAIN-CONTAINING PROTEIN"/>
    <property type="match status" value="1"/>
</dbReference>
<evidence type="ECO:0000256" key="5">
    <source>
        <dbReference type="SAM" id="MobiDB-lite"/>
    </source>
</evidence>
<feature type="compositionally biased region" description="Polar residues" evidence="5">
    <location>
        <begin position="307"/>
        <end position="323"/>
    </location>
</feature>
<dbReference type="SMART" id="SM00398">
    <property type="entry name" value="HMG"/>
    <property type="match status" value="1"/>
</dbReference>
<evidence type="ECO:0000256" key="1">
    <source>
        <dbReference type="ARBA" id="ARBA00004123"/>
    </source>
</evidence>
<accession>A0A9J6DFR7</accession>
<evidence type="ECO:0000313" key="7">
    <source>
        <dbReference type="EMBL" id="KAH8020850.1"/>
    </source>
</evidence>
<dbReference type="InterPro" id="IPR051365">
    <property type="entry name" value="TOX_HMG-box_domain"/>
</dbReference>
<keyword evidence="3 4" id="KW-0539">Nucleus</keyword>
<feature type="compositionally biased region" description="Low complexity" evidence="5">
    <location>
        <begin position="212"/>
        <end position="225"/>
    </location>
</feature>
<feature type="region of interest" description="Disordered" evidence="5">
    <location>
        <begin position="180"/>
        <end position="237"/>
    </location>
</feature>
<dbReference type="InterPro" id="IPR009071">
    <property type="entry name" value="HMG_box_dom"/>
</dbReference>
<dbReference type="Proteomes" id="UP000821866">
    <property type="component" value="Chromosome 7"/>
</dbReference>
<feature type="region of interest" description="Disordered" evidence="5">
    <location>
        <begin position="287"/>
        <end position="323"/>
    </location>
</feature>
<organism evidence="7 8">
    <name type="scientific">Rhipicephalus microplus</name>
    <name type="common">Cattle tick</name>
    <name type="synonym">Boophilus microplus</name>
    <dbReference type="NCBI Taxonomy" id="6941"/>
    <lineage>
        <taxon>Eukaryota</taxon>
        <taxon>Metazoa</taxon>
        <taxon>Ecdysozoa</taxon>
        <taxon>Arthropoda</taxon>
        <taxon>Chelicerata</taxon>
        <taxon>Arachnida</taxon>
        <taxon>Acari</taxon>
        <taxon>Parasitiformes</taxon>
        <taxon>Ixodida</taxon>
        <taxon>Ixodoidea</taxon>
        <taxon>Ixodidae</taxon>
        <taxon>Rhipicephalinae</taxon>
        <taxon>Rhipicephalus</taxon>
        <taxon>Boophilus</taxon>
    </lineage>
</organism>
<feature type="domain" description="HMG box" evidence="6">
    <location>
        <begin position="109"/>
        <end position="177"/>
    </location>
</feature>
<dbReference type="GO" id="GO:0031490">
    <property type="term" value="F:chromatin DNA binding"/>
    <property type="evidence" value="ECO:0007669"/>
    <property type="project" value="TreeGrafter"/>
</dbReference>
<name>A0A9J6DFR7_RHIMP</name>
<evidence type="ECO:0000259" key="6">
    <source>
        <dbReference type="PROSITE" id="PS50118"/>
    </source>
</evidence>
<keyword evidence="8" id="KW-1185">Reference proteome</keyword>
<evidence type="ECO:0000313" key="8">
    <source>
        <dbReference type="Proteomes" id="UP000821866"/>
    </source>
</evidence>
<reference evidence="7" key="1">
    <citation type="journal article" date="2020" name="Cell">
        <title>Large-Scale Comparative Analyses of Tick Genomes Elucidate Their Genetic Diversity and Vector Capacities.</title>
        <authorList>
            <consortium name="Tick Genome and Microbiome Consortium (TIGMIC)"/>
            <person name="Jia N."/>
            <person name="Wang J."/>
            <person name="Shi W."/>
            <person name="Du L."/>
            <person name="Sun Y."/>
            <person name="Zhan W."/>
            <person name="Jiang J.F."/>
            <person name="Wang Q."/>
            <person name="Zhang B."/>
            <person name="Ji P."/>
            <person name="Bell-Sakyi L."/>
            <person name="Cui X.M."/>
            <person name="Yuan T.T."/>
            <person name="Jiang B.G."/>
            <person name="Yang W.F."/>
            <person name="Lam T.T."/>
            <person name="Chang Q.C."/>
            <person name="Ding S.J."/>
            <person name="Wang X.J."/>
            <person name="Zhu J.G."/>
            <person name="Ruan X.D."/>
            <person name="Zhao L."/>
            <person name="Wei J.T."/>
            <person name="Ye R.Z."/>
            <person name="Que T.C."/>
            <person name="Du C.H."/>
            <person name="Zhou Y.H."/>
            <person name="Cheng J.X."/>
            <person name="Dai P.F."/>
            <person name="Guo W.B."/>
            <person name="Han X.H."/>
            <person name="Huang E.J."/>
            <person name="Li L.F."/>
            <person name="Wei W."/>
            <person name="Gao Y.C."/>
            <person name="Liu J.Z."/>
            <person name="Shao H.Z."/>
            <person name="Wang X."/>
            <person name="Wang C.C."/>
            <person name="Yang T.C."/>
            <person name="Huo Q.B."/>
            <person name="Li W."/>
            <person name="Chen H.Y."/>
            <person name="Chen S.E."/>
            <person name="Zhou L.G."/>
            <person name="Ni X.B."/>
            <person name="Tian J.H."/>
            <person name="Sheng Y."/>
            <person name="Liu T."/>
            <person name="Pan Y.S."/>
            <person name="Xia L.Y."/>
            <person name="Li J."/>
            <person name="Zhao F."/>
            <person name="Cao W.C."/>
        </authorList>
    </citation>
    <scope>NUCLEOTIDE SEQUENCE</scope>
    <source>
        <strain evidence="7">Rmic-2018</strain>
    </source>
</reference>
<dbReference type="SUPFAM" id="SSF47095">
    <property type="entry name" value="HMG-box"/>
    <property type="match status" value="1"/>
</dbReference>
<keyword evidence="2 4" id="KW-0238">DNA-binding</keyword>
<dbReference type="Pfam" id="PF00505">
    <property type="entry name" value="HMG_box"/>
    <property type="match status" value="1"/>
</dbReference>
<feature type="compositionally biased region" description="Polar residues" evidence="5">
    <location>
        <begin position="180"/>
        <end position="189"/>
    </location>
</feature>